<dbReference type="EMBL" id="MSFK01000008">
    <property type="protein sequence ID" value="PWY91897.1"/>
    <property type="molecule type" value="Genomic_DNA"/>
</dbReference>
<evidence type="ECO:0000313" key="2">
    <source>
        <dbReference type="Proteomes" id="UP000246702"/>
    </source>
</evidence>
<dbReference type="AlphaFoldDB" id="A0A317X320"/>
<dbReference type="Gene3D" id="1.20.1280.50">
    <property type="match status" value="1"/>
</dbReference>
<comment type="caution">
    <text evidence="1">The sequence shown here is derived from an EMBL/GenBank/DDBJ whole genome shotgun (WGS) entry which is preliminary data.</text>
</comment>
<proteinExistence type="predicted"/>
<accession>A0A317X320</accession>
<dbReference type="STRING" id="1450535.A0A317X320"/>
<keyword evidence="2" id="KW-1185">Reference proteome</keyword>
<dbReference type="SUPFAM" id="SSF81383">
    <property type="entry name" value="F-box domain"/>
    <property type="match status" value="1"/>
</dbReference>
<gene>
    <name evidence="1" type="ORF">BO94DRAFT_461505</name>
</gene>
<dbReference type="RefSeq" id="XP_025469625.1">
    <property type="nucleotide sequence ID" value="XM_025607933.1"/>
</dbReference>
<dbReference type="GeneID" id="37110076"/>
<reference evidence="1 2" key="1">
    <citation type="submission" date="2016-12" db="EMBL/GenBank/DDBJ databases">
        <title>The genomes of Aspergillus section Nigri reveals drivers in fungal speciation.</title>
        <authorList>
            <consortium name="DOE Joint Genome Institute"/>
            <person name="Vesth T.C."/>
            <person name="Nybo J."/>
            <person name="Theobald S."/>
            <person name="Brandl J."/>
            <person name="Frisvad J.C."/>
            <person name="Nielsen K.F."/>
            <person name="Lyhne E.K."/>
            <person name="Kogle M.E."/>
            <person name="Kuo A."/>
            <person name="Riley R."/>
            <person name="Clum A."/>
            <person name="Nolan M."/>
            <person name="Lipzen A."/>
            <person name="Salamov A."/>
            <person name="Henrissat B."/>
            <person name="Wiebenga A."/>
            <person name="De Vries R.P."/>
            <person name="Grigoriev I.V."/>
            <person name="Mortensen U.H."/>
            <person name="Andersen M.R."/>
            <person name="Baker S.E."/>
        </authorList>
    </citation>
    <scope>NUCLEOTIDE SEQUENCE [LARGE SCALE GENOMIC DNA]</scope>
    <source>
        <strain evidence="1 2">CBS 115572</strain>
    </source>
</reference>
<sequence length="273" mass="31447">MHSSSSTQWVLFTPELLEMILLQLDLRTLVASAQRVCRAWNGLIQGSSSLQEALFLKPIKKHKNNLTENTINPLLAEAFPAIFLQNEALFPRNKNEFTLADLDMIRNPEKKAAYLRPEASWRRMLIQQPPAFKLGIFCWSGSPFGYGIDYEMQQLKDTQQWHDGIRMEMLFEPLIFHSSLVPTFSPASIYWWGECSSSTILRRLQELGITTVPDIILCAYAMVSCTDSDSDFENDDQQVVDQIQAWYRNMGLQPKVLGDGWERTVYEKRGTWD</sequence>
<dbReference type="Proteomes" id="UP000246702">
    <property type="component" value="Unassembled WGS sequence"/>
</dbReference>
<organism evidence="1 2">
    <name type="scientific">Aspergillus sclerotioniger CBS 115572</name>
    <dbReference type="NCBI Taxonomy" id="1450535"/>
    <lineage>
        <taxon>Eukaryota</taxon>
        <taxon>Fungi</taxon>
        <taxon>Dikarya</taxon>
        <taxon>Ascomycota</taxon>
        <taxon>Pezizomycotina</taxon>
        <taxon>Eurotiomycetes</taxon>
        <taxon>Eurotiomycetidae</taxon>
        <taxon>Eurotiales</taxon>
        <taxon>Aspergillaceae</taxon>
        <taxon>Aspergillus</taxon>
        <taxon>Aspergillus subgen. Circumdati</taxon>
    </lineage>
</organism>
<evidence type="ECO:0008006" key="3">
    <source>
        <dbReference type="Google" id="ProtNLM"/>
    </source>
</evidence>
<evidence type="ECO:0000313" key="1">
    <source>
        <dbReference type="EMBL" id="PWY91897.1"/>
    </source>
</evidence>
<dbReference type="InterPro" id="IPR036047">
    <property type="entry name" value="F-box-like_dom_sf"/>
</dbReference>
<name>A0A317X320_9EURO</name>
<protein>
    <recommendedName>
        <fullName evidence="3">F-box domain-containing protein</fullName>
    </recommendedName>
</protein>
<dbReference type="OrthoDB" id="3800738at2759"/>